<proteinExistence type="predicted"/>
<dbReference type="RefSeq" id="WP_089304987.1">
    <property type="nucleotide sequence ID" value="NZ_FZOO01000003.1"/>
</dbReference>
<dbReference type="PROSITE" id="PS51318">
    <property type="entry name" value="TAT"/>
    <property type="match status" value="1"/>
</dbReference>
<reference evidence="4" key="1">
    <citation type="submission" date="2017-06" db="EMBL/GenBank/DDBJ databases">
        <authorList>
            <person name="Varghese N."/>
            <person name="Submissions S."/>
        </authorList>
    </citation>
    <scope>NUCLEOTIDE SEQUENCE [LARGE SCALE GENOMIC DNA]</scope>
    <source>
        <strain evidence="4">DSM 46839</strain>
    </source>
</reference>
<keyword evidence="4" id="KW-1185">Reference proteome</keyword>
<dbReference type="InterPro" id="IPR007325">
    <property type="entry name" value="KFase/CYL"/>
</dbReference>
<feature type="signal peptide" evidence="2">
    <location>
        <begin position="1"/>
        <end position="34"/>
    </location>
</feature>
<dbReference type="OrthoDB" id="7067800at2"/>
<dbReference type="InterPro" id="IPR037175">
    <property type="entry name" value="KFase_sf"/>
</dbReference>
<name>A0A239DGT0_9ACTN</name>
<dbReference type="Proteomes" id="UP000198373">
    <property type="component" value="Unassembled WGS sequence"/>
</dbReference>
<evidence type="ECO:0000313" key="3">
    <source>
        <dbReference type="EMBL" id="SNS31517.1"/>
    </source>
</evidence>
<evidence type="ECO:0000256" key="1">
    <source>
        <dbReference type="SAM" id="MobiDB-lite"/>
    </source>
</evidence>
<keyword evidence="2" id="KW-0732">Signal</keyword>
<accession>A0A239DGT0</accession>
<dbReference type="PANTHER" id="PTHR34861:SF10">
    <property type="entry name" value="CYCLASE"/>
    <property type="match status" value="1"/>
</dbReference>
<gene>
    <name evidence="3" type="ORF">SAMN06893096_103180</name>
</gene>
<feature type="region of interest" description="Disordered" evidence="1">
    <location>
        <begin position="379"/>
        <end position="402"/>
    </location>
</feature>
<evidence type="ECO:0000256" key="2">
    <source>
        <dbReference type="SAM" id="SignalP"/>
    </source>
</evidence>
<organism evidence="3 4">
    <name type="scientific">Geodermatophilus pulveris</name>
    <dbReference type="NCBI Taxonomy" id="1564159"/>
    <lineage>
        <taxon>Bacteria</taxon>
        <taxon>Bacillati</taxon>
        <taxon>Actinomycetota</taxon>
        <taxon>Actinomycetes</taxon>
        <taxon>Geodermatophilales</taxon>
        <taxon>Geodermatophilaceae</taxon>
        <taxon>Geodermatophilus</taxon>
    </lineage>
</organism>
<dbReference type="AlphaFoldDB" id="A0A239DGT0"/>
<feature type="chain" id="PRO_5012918398" evidence="2">
    <location>
        <begin position="35"/>
        <end position="402"/>
    </location>
</feature>
<dbReference type="PANTHER" id="PTHR34861">
    <property type="match status" value="1"/>
</dbReference>
<dbReference type="GO" id="GO:0004061">
    <property type="term" value="F:arylformamidase activity"/>
    <property type="evidence" value="ECO:0007669"/>
    <property type="project" value="InterPro"/>
</dbReference>
<dbReference type="GO" id="GO:0019441">
    <property type="term" value="P:L-tryptophan catabolic process to kynurenine"/>
    <property type="evidence" value="ECO:0007669"/>
    <property type="project" value="InterPro"/>
</dbReference>
<dbReference type="InterPro" id="IPR006311">
    <property type="entry name" value="TAT_signal"/>
</dbReference>
<sequence length="402" mass="41892">MRADLFAAHAALSRRSALGLAGAAALGVAGLAGASPAAATGPRGGGGGDAGGYDDEMFDVASAEGGGWAPSRYGAGDQRGTFNEVTAATTAAALQLLADGGPVRTYNLGELMTNGFPAFQTEPPRVYEQRLTVTGYQPPAGFVEGGGILQTTTPLGANKVSIHEERFPQGYTYQIVTQLDGLNHLGVGATFYNGFQGPDIATPTGTSKLGNEHMGPVVTRGVLLDVLGLKLEEGAGDALSESADGDPVLLDNYRITIADLEAAAERGGTGDIRPGDVVLLRTGWNRIARSDPERYLTQEPGIYLAESRYLADRRPAIIGSDTWGLEVLGNPVVEAVFPVHQELLVKNGIRIGEGVITDGLAEDGVFEFVYVTTPQYAQGATAGNAPPAALGQPGRRHRRRHG</sequence>
<evidence type="ECO:0000313" key="4">
    <source>
        <dbReference type="Proteomes" id="UP000198373"/>
    </source>
</evidence>
<protein>
    <submittedName>
        <fullName evidence="3">Putative cyclase</fullName>
    </submittedName>
</protein>
<dbReference type="Pfam" id="PF04199">
    <property type="entry name" value="Cyclase"/>
    <property type="match status" value="1"/>
</dbReference>
<dbReference type="SUPFAM" id="SSF102198">
    <property type="entry name" value="Putative cyclase"/>
    <property type="match status" value="1"/>
</dbReference>
<dbReference type="EMBL" id="FZOO01000003">
    <property type="protein sequence ID" value="SNS31517.1"/>
    <property type="molecule type" value="Genomic_DNA"/>
</dbReference>
<dbReference type="Gene3D" id="3.50.30.50">
    <property type="entry name" value="Putative cyclase"/>
    <property type="match status" value="1"/>
</dbReference>